<evidence type="ECO:0000256" key="4">
    <source>
        <dbReference type="ARBA" id="ARBA00022475"/>
    </source>
</evidence>
<feature type="transmembrane region" description="Helical" evidence="8">
    <location>
        <begin position="193"/>
        <end position="212"/>
    </location>
</feature>
<dbReference type="eggNOG" id="COG0730">
    <property type="taxonomic scope" value="Bacteria"/>
</dbReference>
<keyword evidence="10" id="KW-1185">Reference proteome</keyword>
<evidence type="ECO:0000256" key="1">
    <source>
        <dbReference type="ARBA" id="ARBA00004651"/>
    </source>
</evidence>
<feature type="transmembrane region" description="Helical" evidence="8">
    <location>
        <begin position="218"/>
        <end position="237"/>
    </location>
</feature>
<keyword evidence="6 8" id="KW-1133">Transmembrane helix</keyword>
<dbReference type="OrthoDB" id="7843147at2"/>
<evidence type="ECO:0000256" key="2">
    <source>
        <dbReference type="ARBA" id="ARBA00009142"/>
    </source>
</evidence>
<reference evidence="9 10" key="1">
    <citation type="submission" date="2011-11" db="EMBL/GenBank/DDBJ databases">
        <title>The Noncontiguous Finished genome of Jonquetella anthropi DSM 22815.</title>
        <authorList>
            <consortium name="US DOE Joint Genome Institute (JGI-PGF)"/>
            <person name="Lucas S."/>
            <person name="Copeland A."/>
            <person name="Lapidus A."/>
            <person name="Glavina del Rio T."/>
            <person name="Dalin E."/>
            <person name="Tice H."/>
            <person name="Bruce D."/>
            <person name="Goodwin L."/>
            <person name="Pitluck S."/>
            <person name="Peters L."/>
            <person name="Mikhailova N."/>
            <person name="Held B."/>
            <person name="Kyrpides N."/>
            <person name="Mavromatis K."/>
            <person name="Ivanova N."/>
            <person name="Markowitz V."/>
            <person name="Cheng J.-F."/>
            <person name="Hugenholtz P."/>
            <person name="Woyke T."/>
            <person name="Wu D."/>
            <person name="Gronow S."/>
            <person name="Wellnitz S."/>
            <person name="Brambilla E."/>
            <person name="Klenk H.-P."/>
            <person name="Eisen J.A."/>
        </authorList>
    </citation>
    <scope>NUCLEOTIDE SEQUENCE [LARGE SCALE GENOMIC DNA]</scope>
    <source>
        <strain evidence="9 10">DSM 22815</strain>
    </source>
</reference>
<evidence type="ECO:0000313" key="9">
    <source>
        <dbReference type="EMBL" id="EHM13807.1"/>
    </source>
</evidence>
<keyword evidence="5 8" id="KW-0812">Transmembrane</keyword>
<dbReference type="InterPro" id="IPR052017">
    <property type="entry name" value="TSUP"/>
</dbReference>
<dbReference type="STRING" id="885272.JonanDRAFT_1443"/>
<dbReference type="Pfam" id="PF01925">
    <property type="entry name" value="TauE"/>
    <property type="match status" value="1"/>
</dbReference>
<feature type="transmembrane region" description="Helical" evidence="8">
    <location>
        <begin position="32"/>
        <end position="57"/>
    </location>
</feature>
<feature type="transmembrane region" description="Helical" evidence="8">
    <location>
        <begin position="95"/>
        <end position="115"/>
    </location>
</feature>
<evidence type="ECO:0000313" key="10">
    <source>
        <dbReference type="Proteomes" id="UP000003806"/>
    </source>
</evidence>
<dbReference type="AlphaFoldDB" id="H0UIR2"/>
<dbReference type="RefSeq" id="WP_008523361.1">
    <property type="nucleotide sequence ID" value="NZ_CM001376.1"/>
</dbReference>
<protein>
    <recommendedName>
        <fullName evidence="8">Probable membrane transporter protein</fullName>
    </recommendedName>
</protein>
<feature type="transmembrane region" description="Helical" evidence="8">
    <location>
        <begin position="162"/>
        <end position="181"/>
    </location>
</feature>
<evidence type="ECO:0000256" key="5">
    <source>
        <dbReference type="ARBA" id="ARBA00022692"/>
    </source>
</evidence>
<dbReference type="HOGENOM" id="CLU_054750_5_0_0"/>
<accession>H0UIR2</accession>
<keyword evidence="3" id="KW-0813">Transport</keyword>
<dbReference type="EMBL" id="CM001376">
    <property type="protein sequence ID" value="EHM13807.1"/>
    <property type="molecule type" value="Genomic_DNA"/>
</dbReference>
<dbReference type="Proteomes" id="UP000003806">
    <property type="component" value="Chromosome"/>
</dbReference>
<dbReference type="PANTHER" id="PTHR30269">
    <property type="entry name" value="TRANSMEMBRANE PROTEIN YFCA"/>
    <property type="match status" value="1"/>
</dbReference>
<evidence type="ECO:0000256" key="3">
    <source>
        <dbReference type="ARBA" id="ARBA00022448"/>
    </source>
</evidence>
<comment type="similarity">
    <text evidence="2 8">Belongs to the 4-toluene sulfonate uptake permease (TSUP) (TC 2.A.102) family.</text>
</comment>
<evidence type="ECO:0000256" key="7">
    <source>
        <dbReference type="ARBA" id="ARBA00023136"/>
    </source>
</evidence>
<dbReference type="InterPro" id="IPR002781">
    <property type="entry name" value="TM_pro_TauE-like"/>
</dbReference>
<sequence length="238" mass="25063">MVQLLVGSAVFFFGSMLQGVAGFGLGLIGAPILLMFYSTSMVTAMLAIFASSSNLVILWSLRRSVNRRLYLLLLAGAVFGIIPGAMIRHLVPLTAFKWIIGVLIIGCGGVLATGWQLKRQNDMLTVGVGFLAGVLGGCLSIAGAPVSIFLTAGELSKNEFRATISLFFLSVNVLVTAALALGGQLSFELVKLAPIYISLICLGSALGTRLGFFVPARVFRLVVICLIICSGASLLIFS</sequence>
<name>H0UIR2_9BACT</name>
<dbReference type="GO" id="GO:0005886">
    <property type="term" value="C:plasma membrane"/>
    <property type="evidence" value="ECO:0007669"/>
    <property type="project" value="UniProtKB-SubCell"/>
</dbReference>
<dbReference type="PANTHER" id="PTHR30269:SF37">
    <property type="entry name" value="MEMBRANE TRANSPORTER PROTEIN"/>
    <property type="match status" value="1"/>
</dbReference>
<keyword evidence="4 8" id="KW-1003">Cell membrane</keyword>
<feature type="transmembrane region" description="Helical" evidence="8">
    <location>
        <begin position="127"/>
        <end position="150"/>
    </location>
</feature>
<evidence type="ECO:0000256" key="6">
    <source>
        <dbReference type="ARBA" id="ARBA00022989"/>
    </source>
</evidence>
<gene>
    <name evidence="9" type="ORF">JonanDRAFT_1443</name>
</gene>
<feature type="transmembrane region" description="Helical" evidence="8">
    <location>
        <begin position="69"/>
        <end position="89"/>
    </location>
</feature>
<organism evidence="9 10">
    <name type="scientific">Jonquetella anthropi DSM 22815</name>
    <dbReference type="NCBI Taxonomy" id="885272"/>
    <lineage>
        <taxon>Bacteria</taxon>
        <taxon>Thermotogati</taxon>
        <taxon>Synergistota</taxon>
        <taxon>Synergistia</taxon>
        <taxon>Synergistales</taxon>
        <taxon>Dethiosulfovibrionaceae</taxon>
        <taxon>Jonquetella</taxon>
    </lineage>
</organism>
<comment type="subcellular location">
    <subcellularLocation>
        <location evidence="1 8">Cell membrane</location>
        <topology evidence="1 8">Multi-pass membrane protein</topology>
    </subcellularLocation>
</comment>
<keyword evidence="7 8" id="KW-0472">Membrane</keyword>
<proteinExistence type="inferred from homology"/>
<evidence type="ECO:0000256" key="8">
    <source>
        <dbReference type="RuleBase" id="RU363041"/>
    </source>
</evidence>